<reference evidence="14 15" key="1">
    <citation type="submission" date="2020-10" db="EMBL/GenBank/DDBJ databases">
        <title>Connecting structure to function with the recovery of over 1000 high-quality activated sludge metagenome-assembled genomes encoding full-length rRNA genes using long-read sequencing.</title>
        <authorList>
            <person name="Singleton C.M."/>
            <person name="Petriglieri F."/>
            <person name="Kristensen J.M."/>
            <person name="Kirkegaard R.H."/>
            <person name="Michaelsen T.Y."/>
            <person name="Andersen M.H."/>
            <person name="Karst S.M."/>
            <person name="Dueholm M.S."/>
            <person name="Nielsen P.H."/>
            <person name="Albertsen M."/>
        </authorList>
    </citation>
    <scope>NUCLEOTIDE SEQUENCE [LARGE SCALE GENOMIC DNA]</scope>
    <source>
        <strain evidence="14">Ribe_18-Q3-R11-54_BAT3C.373</strain>
    </source>
</reference>
<dbReference type="GO" id="GO:0005737">
    <property type="term" value="C:cytoplasm"/>
    <property type="evidence" value="ECO:0007669"/>
    <property type="project" value="UniProtKB-SubCell"/>
</dbReference>
<keyword evidence="6 11" id="KW-0540">Nuclease</keyword>
<dbReference type="Proteomes" id="UP000808349">
    <property type="component" value="Unassembled WGS sequence"/>
</dbReference>
<evidence type="ECO:0000256" key="5">
    <source>
        <dbReference type="ARBA" id="ARBA00017721"/>
    </source>
</evidence>
<dbReference type="Gene3D" id="3.30.420.10">
    <property type="entry name" value="Ribonuclease H-like superfamily/Ribonuclease H"/>
    <property type="match status" value="1"/>
</dbReference>
<evidence type="ECO:0000256" key="6">
    <source>
        <dbReference type="ARBA" id="ARBA00022722"/>
    </source>
</evidence>
<comment type="cofactor">
    <cofactor evidence="1">
        <name>Mg(2+)</name>
        <dbReference type="ChEBI" id="CHEBI:18420"/>
    </cofactor>
</comment>
<dbReference type="InterPro" id="IPR009027">
    <property type="entry name" value="Ribosomal_bL9/RNase_H1_N"/>
</dbReference>
<evidence type="ECO:0000256" key="3">
    <source>
        <dbReference type="ARBA" id="ARBA00005300"/>
    </source>
</evidence>
<protein>
    <recommendedName>
        <fullName evidence="5 11">Ribonuclease H</fullName>
        <ecNumber evidence="4 11">3.1.26.4</ecNumber>
    </recommendedName>
</protein>
<comment type="function">
    <text evidence="2 11">Endonuclease that specifically degrades the RNA of RNA-DNA hybrids.</text>
</comment>
<feature type="binding site" evidence="12">
    <location>
        <position position="123"/>
    </location>
    <ligand>
        <name>Mg(2+)</name>
        <dbReference type="ChEBI" id="CHEBI:18420"/>
        <label>2</label>
    </ligand>
</feature>
<comment type="similarity">
    <text evidence="3 11">Belongs to the RNase H family.</text>
</comment>
<dbReference type="Gene3D" id="3.40.970.10">
    <property type="entry name" value="Ribonuclease H1, N-terminal domain"/>
    <property type="match status" value="1"/>
</dbReference>
<accession>A0A9D7XGW4</accession>
<dbReference type="GO" id="GO:0046872">
    <property type="term" value="F:metal ion binding"/>
    <property type="evidence" value="ECO:0007669"/>
    <property type="project" value="UniProtKB-KW"/>
</dbReference>
<dbReference type="Pfam" id="PF00075">
    <property type="entry name" value="RNase_H"/>
    <property type="match status" value="1"/>
</dbReference>
<evidence type="ECO:0000313" key="15">
    <source>
        <dbReference type="Proteomes" id="UP000808349"/>
    </source>
</evidence>
<comment type="cofactor">
    <cofactor evidence="12">
        <name>Mn(2+)</name>
        <dbReference type="ChEBI" id="CHEBI:29035"/>
    </cofactor>
    <cofactor evidence="12">
        <name>Mg(2+)</name>
        <dbReference type="ChEBI" id="CHEBI:18420"/>
    </cofactor>
    <text evidence="12">Binds 2 metal ions per subunit. Manganese or magnesium.</text>
</comment>
<evidence type="ECO:0000256" key="7">
    <source>
        <dbReference type="ARBA" id="ARBA00022723"/>
    </source>
</evidence>
<keyword evidence="9 11" id="KW-0378">Hydrolase</keyword>
<evidence type="ECO:0000256" key="2">
    <source>
        <dbReference type="ARBA" id="ARBA00004065"/>
    </source>
</evidence>
<gene>
    <name evidence="14" type="ORF">IPO85_06180</name>
</gene>
<evidence type="ECO:0000256" key="9">
    <source>
        <dbReference type="ARBA" id="ARBA00022801"/>
    </source>
</evidence>
<sequence>MSKKEKTKFYVVWEGNNTGIFTSWADCLQQVKGYPNAKYKSFLTKQEAEDAYYLGTPKHSLPRTSSSSEFEDWKPFVPQGSIAVDAACSGNPGDMEYQGVDPYNRDVLFLVGPLKMGTNNIGEFLAIVHALALLKKQNNSTATIFTDSKTAMSWVKRKKANTKLEFVSANQPIKELLQRATLWLNQNTFLNPIVKWETERWGEIPADFGRK</sequence>
<feature type="binding site" evidence="12">
    <location>
        <position position="207"/>
    </location>
    <ligand>
        <name>Mg(2+)</name>
        <dbReference type="ChEBI" id="CHEBI:18420"/>
        <label>1</label>
    </ligand>
</feature>
<dbReference type="PIRSF" id="PIRSF037839">
    <property type="entry name" value="Ribonuclease_H"/>
    <property type="match status" value="1"/>
</dbReference>
<dbReference type="EC" id="3.1.26.4" evidence="4 11"/>
<evidence type="ECO:0000256" key="1">
    <source>
        <dbReference type="ARBA" id="ARBA00001946"/>
    </source>
</evidence>
<keyword evidence="12" id="KW-0464">Manganese</keyword>
<evidence type="ECO:0000259" key="13">
    <source>
        <dbReference type="PROSITE" id="PS50879"/>
    </source>
</evidence>
<dbReference type="SUPFAM" id="SSF55658">
    <property type="entry name" value="L9 N-domain-like"/>
    <property type="match status" value="1"/>
</dbReference>
<organism evidence="14 15">
    <name type="scientific">Candidatus Defluviibacterium haderslevense</name>
    <dbReference type="NCBI Taxonomy" id="2981993"/>
    <lineage>
        <taxon>Bacteria</taxon>
        <taxon>Pseudomonadati</taxon>
        <taxon>Bacteroidota</taxon>
        <taxon>Saprospiria</taxon>
        <taxon>Saprospirales</taxon>
        <taxon>Saprospiraceae</taxon>
        <taxon>Candidatus Defluviibacterium</taxon>
    </lineage>
</organism>
<dbReference type="InterPro" id="IPR011320">
    <property type="entry name" value="RNase_H1_N"/>
</dbReference>
<feature type="domain" description="RNase H type-1" evidence="13">
    <location>
        <begin position="76"/>
        <end position="211"/>
    </location>
</feature>
<dbReference type="InterPro" id="IPR036397">
    <property type="entry name" value="RNaseH_sf"/>
</dbReference>
<keyword evidence="11" id="KW-0963">Cytoplasm</keyword>
<dbReference type="PROSITE" id="PS50879">
    <property type="entry name" value="RNASE_H_1"/>
    <property type="match status" value="1"/>
</dbReference>
<dbReference type="FunFam" id="3.40.970.10:FF:000002">
    <property type="entry name" value="Ribonuclease H"/>
    <property type="match status" value="1"/>
</dbReference>
<dbReference type="Pfam" id="PF01693">
    <property type="entry name" value="Cauli_VI"/>
    <property type="match status" value="1"/>
</dbReference>
<feature type="binding site" evidence="12">
    <location>
        <position position="147"/>
    </location>
    <ligand>
        <name>Mg(2+)</name>
        <dbReference type="ChEBI" id="CHEBI:18420"/>
        <label>2</label>
    </ligand>
</feature>
<dbReference type="EMBL" id="JADKFW010000004">
    <property type="protein sequence ID" value="MBK9717088.1"/>
    <property type="molecule type" value="Genomic_DNA"/>
</dbReference>
<evidence type="ECO:0000313" key="14">
    <source>
        <dbReference type="EMBL" id="MBK9717088.1"/>
    </source>
</evidence>
<dbReference type="InterPro" id="IPR017290">
    <property type="entry name" value="RNase_H_bac"/>
</dbReference>
<dbReference type="InterPro" id="IPR037056">
    <property type="entry name" value="RNase_H1_N_sf"/>
</dbReference>
<name>A0A9D7XGW4_9BACT</name>
<evidence type="ECO:0000256" key="4">
    <source>
        <dbReference type="ARBA" id="ARBA00012180"/>
    </source>
</evidence>
<keyword evidence="10 11" id="KW-0460">Magnesium</keyword>
<dbReference type="InterPro" id="IPR002156">
    <property type="entry name" value="RNaseH_domain"/>
</dbReference>
<evidence type="ECO:0000256" key="8">
    <source>
        <dbReference type="ARBA" id="ARBA00022759"/>
    </source>
</evidence>
<comment type="catalytic activity">
    <reaction evidence="11">
        <text>Endonucleolytic cleavage to 5'-phosphomonoester.</text>
        <dbReference type="EC" id="3.1.26.4"/>
    </reaction>
</comment>
<feature type="binding site" evidence="12">
    <location>
        <position position="85"/>
    </location>
    <ligand>
        <name>Mg(2+)</name>
        <dbReference type="ChEBI" id="CHEBI:18420"/>
        <label>1</label>
    </ligand>
</feature>
<comment type="caution">
    <text evidence="14">The sequence shown here is derived from an EMBL/GenBank/DDBJ whole genome shotgun (WGS) entry which is preliminary data.</text>
</comment>
<proteinExistence type="inferred from homology"/>
<evidence type="ECO:0000256" key="12">
    <source>
        <dbReference type="PIRSR" id="PIRSR037839-1"/>
    </source>
</evidence>
<comment type="subcellular location">
    <subcellularLocation>
        <location evidence="11">Cytoplasm</location>
    </subcellularLocation>
</comment>
<dbReference type="SUPFAM" id="SSF53098">
    <property type="entry name" value="Ribonuclease H-like"/>
    <property type="match status" value="1"/>
</dbReference>
<keyword evidence="8 11" id="KW-0255">Endonuclease</keyword>
<keyword evidence="7 11" id="KW-0479">Metal-binding</keyword>
<dbReference type="GO" id="GO:0003676">
    <property type="term" value="F:nucleic acid binding"/>
    <property type="evidence" value="ECO:0007669"/>
    <property type="project" value="UniProtKB-UniRule"/>
</dbReference>
<dbReference type="GO" id="GO:0004523">
    <property type="term" value="F:RNA-DNA hybrid ribonuclease activity"/>
    <property type="evidence" value="ECO:0007669"/>
    <property type="project" value="UniProtKB-UniRule"/>
</dbReference>
<evidence type="ECO:0000256" key="10">
    <source>
        <dbReference type="ARBA" id="ARBA00022842"/>
    </source>
</evidence>
<dbReference type="InterPro" id="IPR012337">
    <property type="entry name" value="RNaseH-like_sf"/>
</dbReference>
<dbReference type="AlphaFoldDB" id="A0A9D7XGW4"/>
<evidence type="ECO:0000256" key="11">
    <source>
        <dbReference type="PIRNR" id="PIRNR037839"/>
    </source>
</evidence>